<dbReference type="PANTHER" id="PTHR30093:SF44">
    <property type="entry name" value="TYPE II SECRETION SYSTEM CORE PROTEIN G"/>
    <property type="match status" value="1"/>
</dbReference>
<dbReference type="InterPro" id="IPR045584">
    <property type="entry name" value="Pilin-like"/>
</dbReference>
<evidence type="ECO:0000313" key="7">
    <source>
        <dbReference type="EMBL" id="PIQ73912.1"/>
    </source>
</evidence>
<dbReference type="PROSITE" id="PS00409">
    <property type="entry name" value="PROKAR_NTER_METHYL"/>
    <property type="match status" value="1"/>
</dbReference>
<dbReference type="InterPro" id="IPR012902">
    <property type="entry name" value="N_methyl_site"/>
</dbReference>
<dbReference type="Pfam" id="PF07963">
    <property type="entry name" value="N_methyl"/>
    <property type="match status" value="1"/>
</dbReference>
<keyword evidence="5 6" id="KW-0472">Membrane</keyword>
<dbReference type="GO" id="GO:0015627">
    <property type="term" value="C:type II protein secretion system complex"/>
    <property type="evidence" value="ECO:0007669"/>
    <property type="project" value="InterPro"/>
</dbReference>
<dbReference type="Proteomes" id="UP000231550">
    <property type="component" value="Unassembled WGS sequence"/>
</dbReference>
<organism evidence="7 8">
    <name type="scientific">Candidatus Portnoybacteria bacterium CG11_big_fil_rev_8_21_14_0_20_44_10</name>
    <dbReference type="NCBI Taxonomy" id="1974818"/>
    <lineage>
        <taxon>Bacteria</taxon>
        <taxon>Candidatus Portnoyibacteriota</taxon>
    </lineage>
</organism>
<dbReference type="Gene3D" id="3.30.700.10">
    <property type="entry name" value="Glycoprotein, Type 4 Pilin"/>
    <property type="match status" value="1"/>
</dbReference>
<comment type="subcellular location">
    <subcellularLocation>
        <location evidence="1">Membrane</location>
        <topology evidence="1">Single-pass membrane protein</topology>
    </subcellularLocation>
</comment>
<evidence type="ECO:0000256" key="6">
    <source>
        <dbReference type="SAM" id="Phobius"/>
    </source>
</evidence>
<keyword evidence="3 6" id="KW-0812">Transmembrane</keyword>
<keyword evidence="2" id="KW-0488">Methylation</keyword>
<accession>A0A2H0KP37</accession>
<reference evidence="7 8" key="1">
    <citation type="submission" date="2017-09" db="EMBL/GenBank/DDBJ databases">
        <title>Depth-based differentiation of microbial function through sediment-hosted aquifers and enrichment of novel symbionts in the deep terrestrial subsurface.</title>
        <authorList>
            <person name="Probst A.J."/>
            <person name="Ladd B."/>
            <person name="Jarett J.K."/>
            <person name="Geller-Mcgrath D.E."/>
            <person name="Sieber C.M."/>
            <person name="Emerson J.B."/>
            <person name="Anantharaman K."/>
            <person name="Thomas B.C."/>
            <person name="Malmstrom R."/>
            <person name="Stieglmeier M."/>
            <person name="Klingl A."/>
            <person name="Woyke T."/>
            <person name="Ryan C.M."/>
            <person name="Banfield J.F."/>
        </authorList>
    </citation>
    <scope>NUCLEOTIDE SEQUENCE [LARGE SCALE GENOMIC DNA]</scope>
    <source>
        <strain evidence="7">CG11_big_fil_rev_8_21_14_0_20_44_10</strain>
    </source>
</reference>
<dbReference type="EMBL" id="PCVN01000135">
    <property type="protein sequence ID" value="PIQ73912.1"/>
    <property type="molecule type" value="Genomic_DNA"/>
</dbReference>
<feature type="transmembrane region" description="Helical" evidence="6">
    <location>
        <begin position="20"/>
        <end position="41"/>
    </location>
</feature>
<dbReference type="NCBIfam" id="TIGR02532">
    <property type="entry name" value="IV_pilin_GFxxxE"/>
    <property type="match status" value="1"/>
</dbReference>
<evidence type="ECO:0000313" key="8">
    <source>
        <dbReference type="Proteomes" id="UP000231550"/>
    </source>
</evidence>
<evidence type="ECO:0000256" key="3">
    <source>
        <dbReference type="ARBA" id="ARBA00022692"/>
    </source>
</evidence>
<comment type="caution">
    <text evidence="7">The sequence shown here is derived from an EMBL/GenBank/DDBJ whole genome shotgun (WGS) entry which is preliminary data.</text>
</comment>
<gene>
    <name evidence="7" type="ORF">COV85_04950</name>
</gene>
<protein>
    <submittedName>
        <fullName evidence="7">Uncharacterized protein</fullName>
    </submittedName>
</protein>
<evidence type="ECO:0000256" key="5">
    <source>
        <dbReference type="ARBA" id="ARBA00023136"/>
    </source>
</evidence>
<dbReference type="GO" id="GO:0015628">
    <property type="term" value="P:protein secretion by the type II secretion system"/>
    <property type="evidence" value="ECO:0007669"/>
    <property type="project" value="InterPro"/>
</dbReference>
<dbReference type="AlphaFoldDB" id="A0A2H0KP37"/>
<feature type="non-terminal residue" evidence="7">
    <location>
        <position position="69"/>
    </location>
</feature>
<keyword evidence="4 6" id="KW-1133">Transmembrane helix</keyword>
<name>A0A2H0KP37_9BACT</name>
<dbReference type="PANTHER" id="PTHR30093">
    <property type="entry name" value="GENERAL SECRETION PATHWAY PROTEIN G"/>
    <property type="match status" value="1"/>
</dbReference>
<dbReference type="PRINTS" id="PR00813">
    <property type="entry name" value="BCTERIALGSPG"/>
</dbReference>
<dbReference type="InterPro" id="IPR000983">
    <property type="entry name" value="Bac_GSPG_pilin"/>
</dbReference>
<evidence type="ECO:0000256" key="1">
    <source>
        <dbReference type="ARBA" id="ARBA00004167"/>
    </source>
</evidence>
<dbReference type="SUPFAM" id="SSF54523">
    <property type="entry name" value="Pili subunits"/>
    <property type="match status" value="1"/>
</dbReference>
<evidence type="ECO:0000256" key="2">
    <source>
        <dbReference type="ARBA" id="ARBA00022481"/>
    </source>
</evidence>
<evidence type="ECO:0000256" key="4">
    <source>
        <dbReference type="ARBA" id="ARBA00022989"/>
    </source>
</evidence>
<sequence length="69" mass="7486">MANNKKCGCGSSKGFTLIELLVVIAIIGILATIVLVSLNSARSKARDTQRVADLRQIQTAMEMYYDSHG</sequence>
<dbReference type="GO" id="GO:0016020">
    <property type="term" value="C:membrane"/>
    <property type="evidence" value="ECO:0007669"/>
    <property type="project" value="UniProtKB-SubCell"/>
</dbReference>
<proteinExistence type="predicted"/>